<proteinExistence type="predicted"/>
<dbReference type="Proteomes" id="UP000054549">
    <property type="component" value="Unassembled WGS sequence"/>
</dbReference>
<name>A0A0C2SYC6_AMAMK</name>
<dbReference type="HOGENOM" id="CLU_2399194_0_0_1"/>
<accession>A0A0C2SYC6</accession>
<dbReference type="AlphaFoldDB" id="A0A0C2SYC6"/>
<dbReference type="InParanoid" id="A0A0C2SYC6"/>
<gene>
    <name evidence="1" type="ORF">M378DRAFT_15020</name>
</gene>
<protein>
    <submittedName>
        <fullName evidence="1">Uncharacterized protein</fullName>
    </submittedName>
</protein>
<organism evidence="1 2">
    <name type="scientific">Amanita muscaria (strain Koide BX008)</name>
    <dbReference type="NCBI Taxonomy" id="946122"/>
    <lineage>
        <taxon>Eukaryota</taxon>
        <taxon>Fungi</taxon>
        <taxon>Dikarya</taxon>
        <taxon>Basidiomycota</taxon>
        <taxon>Agaricomycotina</taxon>
        <taxon>Agaricomycetes</taxon>
        <taxon>Agaricomycetidae</taxon>
        <taxon>Agaricales</taxon>
        <taxon>Pluteineae</taxon>
        <taxon>Amanitaceae</taxon>
        <taxon>Amanita</taxon>
    </lineage>
</organism>
<reference evidence="1 2" key="1">
    <citation type="submission" date="2014-04" db="EMBL/GenBank/DDBJ databases">
        <title>Evolutionary Origins and Diversification of the Mycorrhizal Mutualists.</title>
        <authorList>
            <consortium name="DOE Joint Genome Institute"/>
            <consortium name="Mycorrhizal Genomics Consortium"/>
            <person name="Kohler A."/>
            <person name="Kuo A."/>
            <person name="Nagy L.G."/>
            <person name="Floudas D."/>
            <person name="Copeland A."/>
            <person name="Barry K.W."/>
            <person name="Cichocki N."/>
            <person name="Veneault-Fourrey C."/>
            <person name="LaButti K."/>
            <person name="Lindquist E.A."/>
            <person name="Lipzen A."/>
            <person name="Lundell T."/>
            <person name="Morin E."/>
            <person name="Murat C."/>
            <person name="Riley R."/>
            <person name="Ohm R."/>
            <person name="Sun H."/>
            <person name="Tunlid A."/>
            <person name="Henrissat B."/>
            <person name="Grigoriev I.V."/>
            <person name="Hibbett D.S."/>
            <person name="Martin F."/>
        </authorList>
    </citation>
    <scope>NUCLEOTIDE SEQUENCE [LARGE SCALE GENOMIC DNA]</scope>
    <source>
        <strain evidence="1 2">Koide BX008</strain>
    </source>
</reference>
<sequence length="93" mass="9961">MDPQQGTLLLCSWTSMDCGSEDFAFSGGGTRITPSFSNLNLWNSEDGEPAVGIAAPNWQFSLLVLLELDFGQHPSTFLLDGILAIATLSNLTP</sequence>
<keyword evidence="2" id="KW-1185">Reference proteome</keyword>
<evidence type="ECO:0000313" key="2">
    <source>
        <dbReference type="Proteomes" id="UP000054549"/>
    </source>
</evidence>
<dbReference type="EMBL" id="KN818321">
    <property type="protein sequence ID" value="KIL59149.1"/>
    <property type="molecule type" value="Genomic_DNA"/>
</dbReference>
<evidence type="ECO:0000313" key="1">
    <source>
        <dbReference type="EMBL" id="KIL59149.1"/>
    </source>
</evidence>